<proteinExistence type="predicted"/>
<dbReference type="AlphaFoldDB" id="A0A1G9YAN1"/>
<name>A0A1G9YAN1_ALLAB</name>
<accession>A0A1G9YAN1</accession>
<dbReference type="STRING" id="211114.SAMN04489726_4674"/>
<reference evidence="2 3" key="1">
    <citation type="submission" date="2016-10" db="EMBL/GenBank/DDBJ databases">
        <authorList>
            <person name="de Groot N.N."/>
        </authorList>
    </citation>
    <scope>NUCLEOTIDE SEQUENCE [LARGE SCALE GENOMIC DNA]</scope>
    <source>
        <strain evidence="2 3">DSM 44149</strain>
    </source>
</reference>
<dbReference type="Proteomes" id="UP000183376">
    <property type="component" value="Chromosome I"/>
</dbReference>
<gene>
    <name evidence="2" type="ORF">SAMN04489726_4674</name>
</gene>
<feature type="domain" description="DUF3644" evidence="1">
    <location>
        <begin position="12"/>
        <end position="157"/>
    </location>
</feature>
<dbReference type="RefSeq" id="WP_052408012.1">
    <property type="nucleotide sequence ID" value="NZ_JOEF01000030.1"/>
</dbReference>
<sequence length="367" mass="41021">MKLKQESRVLKRKALASLTSAVEAFNSPHGDGRETKVLLHLQHAFEMLLKAALVQGRTKVFDRVTGRSIGFEKCVGLACASATIKLNDADAGTLRAIDAMRDEEQHWFNTVPEQLLYLHARAGVTLFDDLLQRAFRDRLATHLPTRVLPVSVDPPRDLTVLLDEEYNQIADLLRPGRRARHEARARIRTLLAMEAHVEPDVRVSSKDVDRVERGIRNGASRDEVFPRLEDVTAVIDGAGITVTVHFTKKQGAPVRYVADESVPAAAIREVDLQRKFHRSPTALAQALNLTLPLSKALRDHLGIDADETCSHEFVFGSQRHWGYSDNAFTKMREAISTLDMDAIWRAHKHPGRAKSKPQCMIPDCQAA</sequence>
<dbReference type="Pfam" id="PF12358">
    <property type="entry name" value="DUF3644"/>
    <property type="match status" value="1"/>
</dbReference>
<evidence type="ECO:0000313" key="2">
    <source>
        <dbReference type="EMBL" id="SDN05575.1"/>
    </source>
</evidence>
<evidence type="ECO:0000313" key="3">
    <source>
        <dbReference type="Proteomes" id="UP000183376"/>
    </source>
</evidence>
<protein>
    <recommendedName>
        <fullName evidence="1">DUF3644 domain-containing protein</fullName>
    </recommendedName>
</protein>
<organism evidence="2 3">
    <name type="scientific">Allokutzneria albata</name>
    <name type="common">Kibdelosporangium albatum</name>
    <dbReference type="NCBI Taxonomy" id="211114"/>
    <lineage>
        <taxon>Bacteria</taxon>
        <taxon>Bacillati</taxon>
        <taxon>Actinomycetota</taxon>
        <taxon>Actinomycetes</taxon>
        <taxon>Pseudonocardiales</taxon>
        <taxon>Pseudonocardiaceae</taxon>
        <taxon>Allokutzneria</taxon>
    </lineage>
</organism>
<dbReference type="InterPro" id="IPR022104">
    <property type="entry name" value="DUF3644"/>
</dbReference>
<keyword evidence="3" id="KW-1185">Reference proteome</keyword>
<dbReference type="OrthoDB" id="5138762at2"/>
<dbReference type="EMBL" id="LT629701">
    <property type="protein sequence ID" value="SDN05575.1"/>
    <property type="molecule type" value="Genomic_DNA"/>
</dbReference>
<evidence type="ECO:0000259" key="1">
    <source>
        <dbReference type="Pfam" id="PF12358"/>
    </source>
</evidence>